<reference evidence="2 3" key="2">
    <citation type="submission" date="2013-11" db="EMBL/GenBank/DDBJ databases">
        <title>Genome sequence of a novel, newly isolated strain of guinea pig cytomegalovirus: CIDMTR strain.</title>
        <authorList>
            <person name="Schleiss M.R."/>
            <person name="Hernandez-Alvarado N."/>
            <person name="Ramaraj T."/>
            <person name="Crow J.A."/>
        </authorList>
    </citation>
    <scope>NUCLEOTIDE SEQUENCE [LARGE SCALE GENOMIC DNA]</scope>
    <source>
        <strain evidence="2">CIDMTR</strain>
    </source>
</reference>
<name>U6HC32_9BETA</name>
<proteinExistence type="predicted"/>
<sequence length="171" mass="18740">MNGRDRGAPWRRPAAGAPSGAAGRAPSPASPAWGINWPVRMQAIRYVSVVAPIPAPCNRYGRIGPMAHDPASAIPILAIRFHHAPHPRAVQRIRPYPRNGARPDRIAPMCFDTLRASVPYLAHCFDACRIGPMSGDTAASALCIWILYIRVCRVGAMHLICDVSFLWRTTR</sequence>
<protein>
    <submittedName>
        <fullName evidence="2">GP57.1</fullName>
    </submittedName>
</protein>
<evidence type="ECO:0000256" key="1">
    <source>
        <dbReference type="SAM" id="MobiDB-lite"/>
    </source>
</evidence>
<evidence type="ECO:0000313" key="2">
    <source>
        <dbReference type="EMBL" id="CDI95403.1"/>
    </source>
</evidence>
<dbReference type="EMBL" id="HG531783">
    <property type="protein sequence ID" value="CDI95403.1"/>
    <property type="molecule type" value="Genomic_DNA"/>
</dbReference>
<dbReference type="Proteomes" id="UP000163196">
    <property type="component" value="Genome"/>
</dbReference>
<feature type="region of interest" description="Disordered" evidence="1">
    <location>
        <begin position="1"/>
        <end position="26"/>
    </location>
</feature>
<evidence type="ECO:0000313" key="3">
    <source>
        <dbReference type="Proteomes" id="UP000163196"/>
    </source>
</evidence>
<accession>U6HC32</accession>
<organism evidence="2 3">
    <name type="scientific">Caviid herpesvirus 2 str. CIDMTR</name>
    <dbReference type="NCBI Taxonomy" id="1415526"/>
    <lineage>
        <taxon>Viruses</taxon>
        <taxon>Duplodnaviria</taxon>
        <taxon>Heunggongvirae</taxon>
        <taxon>Peploviricota</taxon>
        <taxon>Herviviricetes</taxon>
        <taxon>Herpesvirales</taxon>
        <taxon>Orthoherpesviridae</taxon>
        <taxon>Betaherpesvirinae</taxon>
        <taxon>Quwivirus</taxon>
        <taxon>Quwivirus caviidbeta2</taxon>
    </lineage>
</organism>
<feature type="compositionally biased region" description="Low complexity" evidence="1">
    <location>
        <begin position="10"/>
        <end position="26"/>
    </location>
</feature>
<reference evidence="2 3" key="1">
    <citation type="submission" date="2013-09" db="EMBL/GenBank/DDBJ databases">
        <authorList>
            <person name="Sundararajan A."/>
        </authorList>
    </citation>
    <scope>NUCLEOTIDE SEQUENCE [LARGE SCALE GENOMIC DNA]</scope>
    <source>
        <strain evidence="2">CIDMTR</strain>
    </source>
</reference>